<evidence type="ECO:0000313" key="7">
    <source>
        <dbReference type="Proteomes" id="UP000250796"/>
    </source>
</evidence>
<dbReference type="PRINTS" id="PR00813">
    <property type="entry name" value="BCTERIALGSPG"/>
</dbReference>
<keyword evidence="5" id="KW-0472">Membrane</keyword>
<accession>A0A7Z7LF10</accession>
<dbReference type="Pfam" id="PF07963">
    <property type="entry name" value="N_methyl"/>
    <property type="match status" value="1"/>
</dbReference>
<evidence type="ECO:0000256" key="5">
    <source>
        <dbReference type="ARBA" id="ARBA00023237"/>
    </source>
</evidence>
<dbReference type="KEGG" id="minf:MESINF_1434"/>
<dbReference type="GO" id="GO:0009279">
    <property type="term" value="C:cell outer membrane"/>
    <property type="evidence" value="ECO:0007669"/>
    <property type="project" value="UniProtKB-SubCell"/>
</dbReference>
<proteinExistence type="predicted"/>
<evidence type="ECO:0000256" key="3">
    <source>
        <dbReference type="ARBA" id="ARBA00022481"/>
    </source>
</evidence>
<evidence type="ECO:0000256" key="2">
    <source>
        <dbReference type="ARBA" id="ARBA00004418"/>
    </source>
</evidence>
<evidence type="ECO:0000256" key="4">
    <source>
        <dbReference type="ARBA" id="ARBA00022764"/>
    </source>
</evidence>
<dbReference type="Proteomes" id="UP000250796">
    <property type="component" value="Chromosome MESINF"/>
</dbReference>
<dbReference type="GO" id="GO:0042597">
    <property type="term" value="C:periplasmic space"/>
    <property type="evidence" value="ECO:0007669"/>
    <property type="project" value="UniProtKB-SubCell"/>
</dbReference>
<dbReference type="GO" id="GO:0015628">
    <property type="term" value="P:protein secretion by the type II secretion system"/>
    <property type="evidence" value="ECO:0007669"/>
    <property type="project" value="InterPro"/>
</dbReference>
<keyword evidence="5" id="KW-0998">Cell outer membrane</keyword>
<dbReference type="Gene3D" id="3.30.700.10">
    <property type="entry name" value="Glycoprotein, Type 4 Pilin"/>
    <property type="match status" value="1"/>
</dbReference>
<keyword evidence="4" id="KW-0574">Periplasm</keyword>
<protein>
    <recommendedName>
        <fullName evidence="8">Prepilin-type N-terminal cleavage/methylation domain-containing protein</fullName>
    </recommendedName>
</protein>
<evidence type="ECO:0008006" key="8">
    <source>
        <dbReference type="Google" id="ProtNLM"/>
    </source>
</evidence>
<sequence>MKNRKKGFSLVELLIVLAVMAALIATITPVALNAIKKSKATQVAQNIKTLASALENAAYVNGITSDGLIAGPGGTSAVTIDQLGRDIDDTKYSVAYAQTGGSFTAVIYYIGADADINVVDDILPLATNSATKPDGTYSTTLGSASYTSTDSIYYQITFTVY</sequence>
<dbReference type="AlphaFoldDB" id="A0A7Z7LF10"/>
<comment type="subcellular location">
    <subcellularLocation>
        <location evidence="1">Cell outer membrane</location>
        <topology evidence="1">Single-pass membrane protein</topology>
    </subcellularLocation>
    <subcellularLocation>
        <location evidence="2">Periplasm</location>
    </subcellularLocation>
</comment>
<evidence type="ECO:0000256" key="1">
    <source>
        <dbReference type="ARBA" id="ARBA00004203"/>
    </source>
</evidence>
<dbReference type="InterPro" id="IPR012902">
    <property type="entry name" value="N_methyl_site"/>
</dbReference>
<dbReference type="EMBL" id="LS974202">
    <property type="protein sequence ID" value="SSC12878.1"/>
    <property type="molecule type" value="Genomic_DNA"/>
</dbReference>
<dbReference type="SUPFAM" id="SSF54523">
    <property type="entry name" value="Pili subunits"/>
    <property type="match status" value="1"/>
</dbReference>
<keyword evidence="3" id="KW-0488">Methylation</keyword>
<name>A0A7Z7LF10_9BACT</name>
<dbReference type="PROSITE" id="PS00409">
    <property type="entry name" value="PROKAR_NTER_METHYL"/>
    <property type="match status" value="1"/>
</dbReference>
<dbReference type="InterPro" id="IPR000983">
    <property type="entry name" value="Bac_GSPG_pilin"/>
</dbReference>
<dbReference type="NCBIfam" id="TIGR02532">
    <property type="entry name" value="IV_pilin_GFxxxE"/>
    <property type="match status" value="1"/>
</dbReference>
<keyword evidence="7" id="KW-1185">Reference proteome</keyword>
<dbReference type="InterPro" id="IPR045584">
    <property type="entry name" value="Pilin-like"/>
</dbReference>
<dbReference type="GO" id="GO:0015627">
    <property type="term" value="C:type II protein secretion system complex"/>
    <property type="evidence" value="ECO:0007669"/>
    <property type="project" value="InterPro"/>
</dbReference>
<dbReference type="RefSeq" id="WP_169699100.1">
    <property type="nucleotide sequence ID" value="NZ_LS974202.1"/>
</dbReference>
<organism evidence="6 7">
    <name type="scientific">Mesotoga infera</name>
    <dbReference type="NCBI Taxonomy" id="1236046"/>
    <lineage>
        <taxon>Bacteria</taxon>
        <taxon>Thermotogati</taxon>
        <taxon>Thermotogota</taxon>
        <taxon>Thermotogae</taxon>
        <taxon>Kosmotogales</taxon>
        <taxon>Kosmotogaceae</taxon>
        <taxon>Mesotoga</taxon>
    </lineage>
</organism>
<gene>
    <name evidence="6" type="ORF">MESINF_1434</name>
</gene>
<evidence type="ECO:0000313" key="6">
    <source>
        <dbReference type="EMBL" id="SSC12878.1"/>
    </source>
</evidence>
<reference evidence="6 7" key="1">
    <citation type="submission" date="2017-01" db="EMBL/GenBank/DDBJ databases">
        <authorList>
            <person name="Erauso G."/>
        </authorList>
    </citation>
    <scope>NUCLEOTIDE SEQUENCE [LARGE SCALE GENOMIC DNA]</scope>
    <source>
        <strain evidence="6">MESINF1</strain>
    </source>
</reference>